<organism evidence="8">
    <name type="scientific">Homalodisca liturata</name>
    <dbReference type="NCBI Taxonomy" id="320908"/>
    <lineage>
        <taxon>Eukaryota</taxon>
        <taxon>Metazoa</taxon>
        <taxon>Ecdysozoa</taxon>
        <taxon>Arthropoda</taxon>
        <taxon>Hexapoda</taxon>
        <taxon>Insecta</taxon>
        <taxon>Pterygota</taxon>
        <taxon>Neoptera</taxon>
        <taxon>Paraneoptera</taxon>
        <taxon>Hemiptera</taxon>
        <taxon>Auchenorrhyncha</taxon>
        <taxon>Membracoidea</taxon>
        <taxon>Cicadellidae</taxon>
        <taxon>Cicadellinae</taxon>
        <taxon>Proconiini</taxon>
        <taxon>Homalodisca</taxon>
    </lineage>
</organism>
<feature type="compositionally biased region" description="Basic and acidic residues" evidence="6">
    <location>
        <begin position="211"/>
        <end position="225"/>
    </location>
</feature>
<feature type="non-terminal residue" evidence="8">
    <location>
        <position position="1"/>
    </location>
</feature>
<name>A0A1B6K797_9HEMI</name>
<feature type="domain" description="Ciliary microtubule inner protein 2A-C-like" evidence="7">
    <location>
        <begin position="103"/>
        <end position="143"/>
    </location>
</feature>
<dbReference type="GO" id="GO:0005930">
    <property type="term" value="C:axoneme"/>
    <property type="evidence" value="ECO:0007669"/>
    <property type="project" value="UniProtKB-SubCell"/>
</dbReference>
<evidence type="ECO:0000256" key="3">
    <source>
        <dbReference type="ARBA" id="ARBA00023212"/>
    </source>
</evidence>
<keyword evidence="3" id="KW-0206">Cytoskeleton</keyword>
<dbReference type="Pfam" id="PF10629">
    <property type="entry name" value="CMI2B-like"/>
    <property type="match status" value="2"/>
</dbReference>
<dbReference type="EMBL" id="GECU01000390">
    <property type="protein sequence ID" value="JAT07317.1"/>
    <property type="molecule type" value="Transcribed_RNA"/>
</dbReference>
<feature type="non-terminal residue" evidence="8">
    <location>
        <position position="285"/>
    </location>
</feature>
<evidence type="ECO:0000256" key="4">
    <source>
        <dbReference type="ARBA" id="ARBA00023273"/>
    </source>
</evidence>
<feature type="domain" description="Ciliary microtubule inner protein 2A-C-like" evidence="7">
    <location>
        <begin position="157"/>
        <end position="189"/>
    </location>
</feature>
<comment type="subcellular location">
    <subcellularLocation>
        <location evidence="1">Cytoplasm</location>
        <location evidence="1">Cytoskeleton</location>
        <location evidence="1">Cilium axoneme</location>
    </subcellularLocation>
</comment>
<evidence type="ECO:0000256" key="2">
    <source>
        <dbReference type="ARBA" id="ARBA00022490"/>
    </source>
</evidence>
<keyword evidence="2" id="KW-0963">Cytoplasm</keyword>
<feature type="region of interest" description="Disordered" evidence="6">
    <location>
        <begin position="211"/>
        <end position="257"/>
    </location>
</feature>
<sequence>FIHASNFRHKTFTATFYYTQYLNSKLIAAIQEQIMCGGCGKQNERGKNTLSPCCQSQLEKVNPCMKEYEKKQQVEDRKICIGDYEKHMNEPQIEDICDKGPKEPYQIPGYAGHVPTLQFRSGGTYGDDSHKALISRSDQKPTSVSKNGHICPTPLHEPYRIPGYTGHVPGLKNMVGGTYGQDTHKLLYSIESYPNRQVNLSPFRLTQVVDARGDGNEGRGEHWDQIDQNQNSHHQNSHKTGEERHSGATPNTYERPKEHYYQPQYKYRIADTYATTADLTLVDPC</sequence>
<reference evidence="8" key="1">
    <citation type="submission" date="2015-11" db="EMBL/GenBank/DDBJ databases">
        <title>De novo transcriptome assembly of four potential Pierce s Disease insect vectors from Arizona vineyards.</title>
        <authorList>
            <person name="Tassone E.E."/>
        </authorList>
    </citation>
    <scope>NUCLEOTIDE SEQUENCE</scope>
</reference>
<dbReference type="AlphaFoldDB" id="A0A1B6K797"/>
<evidence type="ECO:0000256" key="6">
    <source>
        <dbReference type="SAM" id="MobiDB-lite"/>
    </source>
</evidence>
<dbReference type="PANTHER" id="PTHR22146:SF8">
    <property type="entry name" value="PROTEIN FAM166B"/>
    <property type="match status" value="1"/>
</dbReference>
<dbReference type="InterPro" id="IPR018902">
    <property type="entry name" value="CMI2A-C-like_dom"/>
</dbReference>
<evidence type="ECO:0000313" key="8">
    <source>
        <dbReference type="EMBL" id="JAT07317.1"/>
    </source>
</evidence>
<dbReference type="PANTHER" id="PTHR22146">
    <property type="entry name" value="CAT EYE SYNDROME CRITICAL REGION PROTEIN 6"/>
    <property type="match status" value="1"/>
</dbReference>
<evidence type="ECO:0000256" key="5">
    <source>
        <dbReference type="ARBA" id="ARBA00035661"/>
    </source>
</evidence>
<dbReference type="GO" id="GO:0015630">
    <property type="term" value="C:microtubule cytoskeleton"/>
    <property type="evidence" value="ECO:0007669"/>
    <property type="project" value="UniProtKB-ARBA"/>
</dbReference>
<protein>
    <recommendedName>
        <fullName evidence="7">Ciliary microtubule inner protein 2A-C-like domain-containing protein</fullName>
    </recommendedName>
</protein>
<proteinExistence type="inferred from homology"/>
<keyword evidence="4" id="KW-0966">Cell projection</keyword>
<comment type="similarity">
    <text evidence="5">Belongs to the CIMIP2 family.</text>
</comment>
<gene>
    <name evidence="8" type="ORF">g.21380</name>
</gene>
<accession>A0A1B6K797</accession>
<evidence type="ECO:0000256" key="1">
    <source>
        <dbReference type="ARBA" id="ARBA00004430"/>
    </source>
</evidence>
<evidence type="ECO:0000259" key="7">
    <source>
        <dbReference type="Pfam" id="PF10629"/>
    </source>
</evidence>